<gene>
    <name evidence="1" type="primary">ZNHIT6_1</name>
    <name evidence="1" type="ORF">DSO57_1031108</name>
</gene>
<protein>
    <submittedName>
        <fullName evidence="1">Box C/D snoRNA protein 1</fullName>
    </submittedName>
</protein>
<dbReference type="Proteomes" id="UP001165960">
    <property type="component" value="Unassembled WGS sequence"/>
</dbReference>
<evidence type="ECO:0000313" key="2">
    <source>
        <dbReference type="Proteomes" id="UP001165960"/>
    </source>
</evidence>
<organism evidence="1 2">
    <name type="scientific">Entomophthora muscae</name>
    <dbReference type="NCBI Taxonomy" id="34485"/>
    <lineage>
        <taxon>Eukaryota</taxon>
        <taxon>Fungi</taxon>
        <taxon>Fungi incertae sedis</taxon>
        <taxon>Zoopagomycota</taxon>
        <taxon>Entomophthoromycotina</taxon>
        <taxon>Entomophthoromycetes</taxon>
        <taxon>Entomophthorales</taxon>
        <taxon>Entomophthoraceae</taxon>
        <taxon>Entomophthora</taxon>
    </lineage>
</organism>
<dbReference type="EMBL" id="QTSX02005900">
    <property type="protein sequence ID" value="KAJ9056620.1"/>
    <property type="molecule type" value="Genomic_DNA"/>
</dbReference>
<keyword evidence="2" id="KW-1185">Reference proteome</keyword>
<evidence type="ECO:0000313" key="1">
    <source>
        <dbReference type="EMBL" id="KAJ9056620.1"/>
    </source>
</evidence>
<proteinExistence type="predicted"/>
<comment type="caution">
    <text evidence="1">The sequence shown here is derived from an EMBL/GenBank/DDBJ whole genome shotgun (WGS) entry which is preliminary data.</text>
</comment>
<reference evidence="1" key="1">
    <citation type="submission" date="2022-04" db="EMBL/GenBank/DDBJ databases">
        <title>Genome of the entomopathogenic fungus Entomophthora muscae.</title>
        <authorList>
            <person name="Elya C."/>
            <person name="Lovett B.R."/>
            <person name="Lee E."/>
            <person name="Macias A.M."/>
            <person name="Hajek A.E."/>
            <person name="De Bivort B.L."/>
            <person name="Kasson M.T."/>
            <person name="De Fine Licht H.H."/>
            <person name="Stajich J.E."/>
        </authorList>
    </citation>
    <scope>NUCLEOTIDE SEQUENCE</scope>
    <source>
        <strain evidence="1">Berkeley</strain>
    </source>
</reference>
<accession>A0ACC2S2U9</accession>
<name>A0ACC2S2U9_9FUNG</name>
<sequence length="334" mass="37588">MSLFPLIGEACSPELACVEPEGVAYAFGKIANSGITINDAKSCQLCKLGDWIYRCPGCDFKSCSLSCITQHKSRFNCNGKRKMTEFLTRKQITQEALTQDYNYLSEVTRVAENSERELKRLDTNMERSRSKKLHTLAKKMEKYQIELIITSIGLSRAQANKSHWNTEKKTGIWSIDFQINPVQTEPFKFTFHSINGEHSLAQIFQSRVLHRMLNDKRVAAKDSLRTFLFKNKDDSILQTSAASLHYLMPTLSSKPSKPTYYILNANLPFQEALRSTKFYEYPTISVYAEIPSNFSTLDAGAPASGSSSDETSESESSSSEPSCQNSDEIDLADL</sequence>